<gene>
    <name evidence="1" type="ORF">BDN70DRAFT_916965</name>
</gene>
<protein>
    <submittedName>
        <fullName evidence="1">Uncharacterized protein</fullName>
    </submittedName>
</protein>
<name>A0A9P5ZDS7_9AGAR</name>
<dbReference type="Proteomes" id="UP000807469">
    <property type="component" value="Unassembled WGS sequence"/>
</dbReference>
<dbReference type="EMBL" id="MU155135">
    <property type="protein sequence ID" value="KAF9485591.1"/>
    <property type="molecule type" value="Genomic_DNA"/>
</dbReference>
<organism evidence="1 2">
    <name type="scientific">Pholiota conissans</name>
    <dbReference type="NCBI Taxonomy" id="109636"/>
    <lineage>
        <taxon>Eukaryota</taxon>
        <taxon>Fungi</taxon>
        <taxon>Dikarya</taxon>
        <taxon>Basidiomycota</taxon>
        <taxon>Agaricomycotina</taxon>
        <taxon>Agaricomycetes</taxon>
        <taxon>Agaricomycetidae</taxon>
        <taxon>Agaricales</taxon>
        <taxon>Agaricineae</taxon>
        <taxon>Strophariaceae</taxon>
        <taxon>Pholiota</taxon>
    </lineage>
</organism>
<sequence>MLPAQQNVVPQHVVPHNAPNPVQTIIVWTSEQFKLNTKLALASEAAECDEKYILSRIRAKHLKAIAEEKVALAIIHEIRARRLAGLPISNTQVALDLAKAAHDVLEAEHELARLYVEECQEKLAASKRAESAALERARQAAFNYDNFHATYFLRRGILARPAPNLVGNLYHLRVSLIIYGIVSNSVPHIFLHPTNTERATYVQRGLHHLGEIRDGLGGYCDGLVESGIPLRWKHDNASQLPKRSSVPFSKTLLLF</sequence>
<evidence type="ECO:0000313" key="2">
    <source>
        <dbReference type="Proteomes" id="UP000807469"/>
    </source>
</evidence>
<comment type="caution">
    <text evidence="1">The sequence shown here is derived from an EMBL/GenBank/DDBJ whole genome shotgun (WGS) entry which is preliminary data.</text>
</comment>
<accession>A0A9P5ZDS7</accession>
<keyword evidence="2" id="KW-1185">Reference proteome</keyword>
<reference evidence="1" key="1">
    <citation type="submission" date="2020-11" db="EMBL/GenBank/DDBJ databases">
        <authorList>
            <consortium name="DOE Joint Genome Institute"/>
            <person name="Ahrendt S."/>
            <person name="Riley R."/>
            <person name="Andreopoulos W."/>
            <person name="Labutti K."/>
            <person name="Pangilinan J."/>
            <person name="Ruiz-Duenas F.J."/>
            <person name="Barrasa J.M."/>
            <person name="Sanchez-Garcia M."/>
            <person name="Camarero S."/>
            <person name="Miyauchi S."/>
            <person name="Serrano A."/>
            <person name="Linde D."/>
            <person name="Babiker R."/>
            <person name="Drula E."/>
            <person name="Ayuso-Fernandez I."/>
            <person name="Pacheco R."/>
            <person name="Padilla G."/>
            <person name="Ferreira P."/>
            <person name="Barriuso J."/>
            <person name="Kellner H."/>
            <person name="Castanera R."/>
            <person name="Alfaro M."/>
            <person name="Ramirez L."/>
            <person name="Pisabarro A.G."/>
            <person name="Kuo A."/>
            <person name="Tritt A."/>
            <person name="Lipzen A."/>
            <person name="He G."/>
            <person name="Yan M."/>
            <person name="Ng V."/>
            <person name="Cullen D."/>
            <person name="Martin F."/>
            <person name="Rosso M.-N."/>
            <person name="Henrissat B."/>
            <person name="Hibbett D."/>
            <person name="Martinez A.T."/>
            <person name="Grigoriev I.V."/>
        </authorList>
    </citation>
    <scope>NUCLEOTIDE SEQUENCE</scope>
    <source>
        <strain evidence="1">CIRM-BRFM 674</strain>
    </source>
</reference>
<evidence type="ECO:0000313" key="1">
    <source>
        <dbReference type="EMBL" id="KAF9485591.1"/>
    </source>
</evidence>
<dbReference type="AlphaFoldDB" id="A0A9P5ZDS7"/>
<proteinExistence type="predicted"/>